<evidence type="ECO:0000313" key="2">
    <source>
        <dbReference type="Proteomes" id="UP001353858"/>
    </source>
</evidence>
<accession>A0AAN7SFB2</accession>
<dbReference type="Proteomes" id="UP001353858">
    <property type="component" value="Unassembled WGS sequence"/>
</dbReference>
<name>A0AAN7SFB2_9COLE</name>
<sequence length="405" mass="46213">MLNQTNNKETEKECVVVLNTERDKDPSSEDDVVIEEALEIPQTTLRPRQNLKAPLHYLDYAETYMTDTDKPVSYTDPITSDKVGEWKKAMIEVRLYIFNHLLHICGLKYRIYLSAKLKPNIMCIMFSGKQRLRSLELCNSNIFGDVVILKQNLPMIPQSELTPLPTLAATTFRNPKAEQLLAEEEKHKKEQRRASQLVDELLLEIYHRSKCMSCSGYTSTTSIKSQRSVTKYSSSDLKEKSVVELLTVRQRLEDHVIRTSCALNLLYLNRLKTLHPLKHKKRSKKKVSEPSEEPVEKLDSAEKVDVVLEARLDKLHSPNDSYKSLLTPFETSFVKIVEEGFPTPPKAESLESITTKIVTTVPVIESVVTREETVQISPEVSDIAKFIEPKGSGEYMVIVPSEQVY</sequence>
<organism evidence="1 2">
    <name type="scientific">Aquatica leii</name>
    <dbReference type="NCBI Taxonomy" id="1421715"/>
    <lineage>
        <taxon>Eukaryota</taxon>
        <taxon>Metazoa</taxon>
        <taxon>Ecdysozoa</taxon>
        <taxon>Arthropoda</taxon>
        <taxon>Hexapoda</taxon>
        <taxon>Insecta</taxon>
        <taxon>Pterygota</taxon>
        <taxon>Neoptera</taxon>
        <taxon>Endopterygota</taxon>
        <taxon>Coleoptera</taxon>
        <taxon>Polyphaga</taxon>
        <taxon>Elateriformia</taxon>
        <taxon>Elateroidea</taxon>
        <taxon>Lampyridae</taxon>
        <taxon>Luciolinae</taxon>
        <taxon>Aquatica</taxon>
    </lineage>
</organism>
<comment type="caution">
    <text evidence="1">The sequence shown here is derived from an EMBL/GenBank/DDBJ whole genome shotgun (WGS) entry which is preliminary data.</text>
</comment>
<reference evidence="2" key="1">
    <citation type="submission" date="2023-01" db="EMBL/GenBank/DDBJ databases">
        <title>Key to firefly adult light organ development and bioluminescence: homeobox transcription factors regulate luciferase expression and transportation to peroxisome.</title>
        <authorList>
            <person name="Fu X."/>
        </authorList>
    </citation>
    <scope>NUCLEOTIDE SEQUENCE [LARGE SCALE GENOMIC DNA]</scope>
</reference>
<gene>
    <name evidence="1" type="ORF">RN001_012736</name>
</gene>
<proteinExistence type="predicted"/>
<evidence type="ECO:0000313" key="1">
    <source>
        <dbReference type="EMBL" id="KAK4876314.1"/>
    </source>
</evidence>
<dbReference type="EMBL" id="JARPUR010000005">
    <property type="protein sequence ID" value="KAK4876314.1"/>
    <property type="molecule type" value="Genomic_DNA"/>
</dbReference>
<protein>
    <submittedName>
        <fullName evidence="1">Uncharacterized protein</fullName>
    </submittedName>
</protein>
<keyword evidence="2" id="KW-1185">Reference proteome</keyword>
<dbReference type="AlphaFoldDB" id="A0AAN7SFB2"/>